<dbReference type="PROSITE" id="PS50181">
    <property type="entry name" value="FBOX"/>
    <property type="match status" value="1"/>
</dbReference>
<feature type="domain" description="F-box" evidence="1">
    <location>
        <begin position="25"/>
        <end position="79"/>
    </location>
</feature>
<comment type="caution">
    <text evidence="2">The sequence shown here is derived from an EMBL/GenBank/DDBJ whole genome shotgun (WGS) entry which is preliminary data.</text>
</comment>
<evidence type="ECO:0000313" key="2">
    <source>
        <dbReference type="EMBL" id="KAG2565908.1"/>
    </source>
</evidence>
<dbReference type="Gene3D" id="1.20.1280.50">
    <property type="match status" value="1"/>
</dbReference>
<dbReference type="EMBL" id="CM029050">
    <property type="protein sequence ID" value="KAG2565908.1"/>
    <property type="molecule type" value="Genomic_DNA"/>
</dbReference>
<sequence>MEMELIAMEAPSSANGWKHKPSPPSSGLGDLHDDMLKRVLTHLPPASYFRLRAVCRRWLVAGGGVGRRWWGTSRGWRELLA</sequence>
<dbReference type="InterPro" id="IPR036047">
    <property type="entry name" value="F-box-like_dom_sf"/>
</dbReference>
<organism evidence="2 3">
    <name type="scientific">Panicum virgatum</name>
    <name type="common">Blackwell switchgrass</name>
    <dbReference type="NCBI Taxonomy" id="38727"/>
    <lineage>
        <taxon>Eukaryota</taxon>
        <taxon>Viridiplantae</taxon>
        <taxon>Streptophyta</taxon>
        <taxon>Embryophyta</taxon>
        <taxon>Tracheophyta</taxon>
        <taxon>Spermatophyta</taxon>
        <taxon>Magnoliopsida</taxon>
        <taxon>Liliopsida</taxon>
        <taxon>Poales</taxon>
        <taxon>Poaceae</taxon>
        <taxon>PACMAD clade</taxon>
        <taxon>Panicoideae</taxon>
        <taxon>Panicodae</taxon>
        <taxon>Paniceae</taxon>
        <taxon>Panicinae</taxon>
        <taxon>Panicum</taxon>
        <taxon>Panicum sect. Hiantes</taxon>
    </lineage>
</organism>
<name>A0A8T0PYD0_PANVG</name>
<dbReference type="Proteomes" id="UP000823388">
    <property type="component" value="Chromosome 7N"/>
</dbReference>
<dbReference type="AlphaFoldDB" id="A0A8T0PYD0"/>
<protein>
    <recommendedName>
        <fullName evidence="1">F-box domain-containing protein</fullName>
    </recommendedName>
</protein>
<proteinExistence type="predicted"/>
<accession>A0A8T0PYD0</accession>
<gene>
    <name evidence="2" type="ORF">PVAP13_7NG160900</name>
</gene>
<dbReference type="InterPro" id="IPR001810">
    <property type="entry name" value="F-box_dom"/>
</dbReference>
<reference evidence="2" key="1">
    <citation type="submission" date="2020-05" db="EMBL/GenBank/DDBJ databases">
        <title>WGS assembly of Panicum virgatum.</title>
        <authorList>
            <person name="Lovell J.T."/>
            <person name="Jenkins J."/>
            <person name="Shu S."/>
            <person name="Juenger T.E."/>
            <person name="Schmutz J."/>
        </authorList>
    </citation>
    <scope>NUCLEOTIDE SEQUENCE</scope>
    <source>
        <strain evidence="2">AP13</strain>
    </source>
</reference>
<dbReference type="SUPFAM" id="SSF81383">
    <property type="entry name" value="F-box domain"/>
    <property type="match status" value="1"/>
</dbReference>
<evidence type="ECO:0000313" key="3">
    <source>
        <dbReference type="Proteomes" id="UP000823388"/>
    </source>
</evidence>
<keyword evidence="3" id="KW-1185">Reference proteome</keyword>
<evidence type="ECO:0000259" key="1">
    <source>
        <dbReference type="PROSITE" id="PS50181"/>
    </source>
</evidence>
<dbReference type="Pfam" id="PF00646">
    <property type="entry name" value="F-box"/>
    <property type="match status" value="1"/>
</dbReference>